<dbReference type="Proteomes" id="UP000033772">
    <property type="component" value="Unassembled WGS sequence"/>
</dbReference>
<evidence type="ECO:0000256" key="7">
    <source>
        <dbReference type="RuleBase" id="RU363032"/>
    </source>
</evidence>
<feature type="domain" description="ABC transmembrane type-1" evidence="8">
    <location>
        <begin position="111"/>
        <end position="316"/>
    </location>
</feature>
<keyword evidence="6 7" id="KW-0472">Membrane</keyword>
<keyword evidence="4 7" id="KW-0812">Transmembrane</keyword>
<feature type="transmembrane region" description="Helical" evidence="7">
    <location>
        <begin position="12"/>
        <end position="30"/>
    </location>
</feature>
<dbReference type="GO" id="GO:0055085">
    <property type="term" value="P:transmembrane transport"/>
    <property type="evidence" value="ECO:0007669"/>
    <property type="project" value="InterPro"/>
</dbReference>
<dbReference type="Gene3D" id="1.10.3720.10">
    <property type="entry name" value="MetI-like"/>
    <property type="match status" value="1"/>
</dbReference>
<dbReference type="RefSeq" id="WP_045548821.1">
    <property type="nucleotide sequence ID" value="NZ_JZDQ02000001.1"/>
</dbReference>
<comment type="similarity">
    <text evidence="7">Belongs to the binding-protein-dependent transport system permease family.</text>
</comment>
<dbReference type="Pfam" id="PF00528">
    <property type="entry name" value="BPD_transp_1"/>
    <property type="match status" value="1"/>
</dbReference>
<feature type="transmembrane region" description="Helical" evidence="7">
    <location>
        <begin position="158"/>
        <end position="178"/>
    </location>
</feature>
<dbReference type="InterPro" id="IPR045621">
    <property type="entry name" value="BPD_transp_1_N"/>
</dbReference>
<comment type="subcellular location">
    <subcellularLocation>
        <location evidence="1 7">Cell membrane</location>
        <topology evidence="1 7">Multi-pass membrane protein</topology>
    </subcellularLocation>
</comment>
<name>A0A1J4NDK9_9ACTN</name>
<keyword evidence="2 7" id="KW-0813">Transport</keyword>
<evidence type="ECO:0000256" key="3">
    <source>
        <dbReference type="ARBA" id="ARBA00022475"/>
    </source>
</evidence>
<proteinExistence type="inferred from homology"/>
<keyword evidence="10" id="KW-1185">Reference proteome</keyword>
<dbReference type="AlphaFoldDB" id="A0A1J4NDK9"/>
<sequence length="330" mass="35959">MLGFVVRRLISALLVLFAVSVAVVAIFTYGPSDPARAMCPEPKCSVQRQDAIREALNLDQPIHEQYIDYMTGIVSGREIAAGTEAYECDAPCFGVSFIYRTMVWDDIKDRIGPTVSVAIGAGVTILLIGVPIGMFAARRRGTMADKAVIGSTLVIESIPYYLFVLLAFLYLAVSFGIFPQKGYHSFTDSPVQWAWALVLPWLALGMVNASKYARFTRGSMIEAFNEDYIRTAKSKGLKESKVVYKHALRAAVVPIVTIFGIDFGALLGGTIFTEKIFDIPGLGLRSLEAVTQSDLPVIQATTLISAAVVIAANVVVDLFYSVLDPRVRVT</sequence>
<dbReference type="InterPro" id="IPR000515">
    <property type="entry name" value="MetI-like"/>
</dbReference>
<organism evidence="9 10">
    <name type="scientific">Nocardioides luteus</name>
    <dbReference type="NCBI Taxonomy" id="1844"/>
    <lineage>
        <taxon>Bacteria</taxon>
        <taxon>Bacillati</taxon>
        <taxon>Actinomycetota</taxon>
        <taxon>Actinomycetes</taxon>
        <taxon>Propionibacteriales</taxon>
        <taxon>Nocardioidaceae</taxon>
        <taxon>Nocardioides</taxon>
    </lineage>
</organism>
<dbReference type="InterPro" id="IPR035906">
    <property type="entry name" value="MetI-like_sf"/>
</dbReference>
<comment type="caution">
    <text evidence="9">The sequence shown here is derived from an EMBL/GenBank/DDBJ whole genome shotgun (WGS) entry which is preliminary data.</text>
</comment>
<reference evidence="9" key="1">
    <citation type="submission" date="2016-10" db="EMBL/GenBank/DDBJ databases">
        <title>Draft Genome Sequence of Nocardioides luteus Strain BAFB, an Alkane-Degrading Bacterium Isolated from JP-7 Polluted Soil.</title>
        <authorList>
            <person name="Brown L."/>
            <person name="Ruiz O.N."/>
            <person name="Gunasekera T."/>
        </authorList>
    </citation>
    <scope>NUCLEOTIDE SEQUENCE [LARGE SCALE GENOMIC DNA]</scope>
    <source>
        <strain evidence="9">BAFB</strain>
    </source>
</reference>
<dbReference type="CDD" id="cd06261">
    <property type="entry name" value="TM_PBP2"/>
    <property type="match status" value="1"/>
</dbReference>
<evidence type="ECO:0000313" key="10">
    <source>
        <dbReference type="Proteomes" id="UP000033772"/>
    </source>
</evidence>
<dbReference type="STRING" id="1844.UG56_000140"/>
<dbReference type="PROSITE" id="PS50928">
    <property type="entry name" value="ABC_TM1"/>
    <property type="match status" value="1"/>
</dbReference>
<evidence type="ECO:0000256" key="2">
    <source>
        <dbReference type="ARBA" id="ARBA00022448"/>
    </source>
</evidence>
<dbReference type="PANTHER" id="PTHR43163:SF6">
    <property type="entry name" value="DIPEPTIDE TRANSPORT SYSTEM PERMEASE PROTEIN DPPB-RELATED"/>
    <property type="match status" value="1"/>
</dbReference>
<keyword evidence="5 7" id="KW-1133">Transmembrane helix</keyword>
<dbReference type="PANTHER" id="PTHR43163">
    <property type="entry name" value="DIPEPTIDE TRANSPORT SYSTEM PERMEASE PROTEIN DPPB-RELATED"/>
    <property type="match status" value="1"/>
</dbReference>
<evidence type="ECO:0000256" key="4">
    <source>
        <dbReference type="ARBA" id="ARBA00022692"/>
    </source>
</evidence>
<feature type="transmembrane region" description="Helical" evidence="7">
    <location>
        <begin position="303"/>
        <end position="323"/>
    </location>
</feature>
<feature type="transmembrane region" description="Helical" evidence="7">
    <location>
        <begin position="247"/>
        <end position="272"/>
    </location>
</feature>
<evidence type="ECO:0000256" key="5">
    <source>
        <dbReference type="ARBA" id="ARBA00022989"/>
    </source>
</evidence>
<dbReference type="Pfam" id="PF19300">
    <property type="entry name" value="BPD_transp_1_N"/>
    <property type="match status" value="1"/>
</dbReference>
<evidence type="ECO:0000259" key="8">
    <source>
        <dbReference type="PROSITE" id="PS50928"/>
    </source>
</evidence>
<gene>
    <name evidence="9" type="ORF">UG56_000140</name>
</gene>
<dbReference type="OrthoDB" id="147688at2"/>
<feature type="transmembrane region" description="Helical" evidence="7">
    <location>
        <begin position="190"/>
        <end position="210"/>
    </location>
</feature>
<evidence type="ECO:0000256" key="1">
    <source>
        <dbReference type="ARBA" id="ARBA00004651"/>
    </source>
</evidence>
<dbReference type="SUPFAM" id="SSF161098">
    <property type="entry name" value="MetI-like"/>
    <property type="match status" value="1"/>
</dbReference>
<accession>A0A1J4NDK9</accession>
<dbReference type="GO" id="GO:0005886">
    <property type="term" value="C:plasma membrane"/>
    <property type="evidence" value="ECO:0007669"/>
    <property type="project" value="UniProtKB-SubCell"/>
</dbReference>
<evidence type="ECO:0000256" key="6">
    <source>
        <dbReference type="ARBA" id="ARBA00023136"/>
    </source>
</evidence>
<keyword evidence="3" id="KW-1003">Cell membrane</keyword>
<evidence type="ECO:0000313" key="9">
    <source>
        <dbReference type="EMBL" id="OIJ28680.1"/>
    </source>
</evidence>
<dbReference type="EMBL" id="JZDQ02000001">
    <property type="protein sequence ID" value="OIJ28680.1"/>
    <property type="molecule type" value="Genomic_DNA"/>
</dbReference>
<protein>
    <recommendedName>
        <fullName evidence="8">ABC transmembrane type-1 domain-containing protein</fullName>
    </recommendedName>
</protein>
<feature type="transmembrane region" description="Helical" evidence="7">
    <location>
        <begin position="115"/>
        <end position="137"/>
    </location>
</feature>